<dbReference type="Gene3D" id="3.40.50.1110">
    <property type="entry name" value="SGNH hydrolase"/>
    <property type="match status" value="1"/>
</dbReference>
<feature type="domain" description="Sialate O-acetylesterase" evidence="2">
    <location>
        <begin position="4"/>
        <end position="223"/>
    </location>
</feature>
<dbReference type="AlphaFoldDB" id="A0A9D1A259"/>
<accession>A0A9D1A259</accession>
<dbReference type="InterPro" id="IPR036514">
    <property type="entry name" value="SGNH_hydro_sf"/>
</dbReference>
<name>A0A9D1A259_9ACTN</name>
<reference evidence="3" key="1">
    <citation type="submission" date="2020-10" db="EMBL/GenBank/DDBJ databases">
        <authorList>
            <person name="Gilroy R."/>
        </authorList>
    </citation>
    <scope>NUCLEOTIDE SEQUENCE</scope>
    <source>
        <strain evidence="3">ChiGjej1B1-2707</strain>
    </source>
</reference>
<evidence type="ECO:0000313" key="4">
    <source>
        <dbReference type="Proteomes" id="UP000824261"/>
    </source>
</evidence>
<keyword evidence="1" id="KW-0378">Hydrolase</keyword>
<dbReference type="PANTHER" id="PTHR31988:SF19">
    <property type="entry name" value="9-O-ACETYL-N-ACETYLNEURAMINIC ACID DEACETYLASE-RELATED"/>
    <property type="match status" value="1"/>
</dbReference>
<proteinExistence type="predicted"/>
<evidence type="ECO:0000256" key="1">
    <source>
        <dbReference type="ARBA" id="ARBA00022801"/>
    </source>
</evidence>
<sequence>MKSILLVGQSNMAGRGYLDAVPTVYNENAFMLRNGRWQLMTEPIHFDRSVAGIGPAGAFAALWCHDHPGEQIGLIPCAEGGSAIDEWAPEGTLFRHAVSEVRFALESSELIGILWHQGESDAHEGGYRTYRERLAAVVRALRSELGAEGLPFVVGELADFLGKSGFGLSATEYERINDEIHRFVEDESGCYLVSAEGLSCNPDGIHIDAVSQRRFGVRYYRAFEGRRNVTAALPDEDELLEACINQHALTRTEQLHLDMTAFAQGHMSYEELAASLGMSR</sequence>
<organism evidence="3 4">
    <name type="scientific">Candidatus Aveggerthella stercoripullorum</name>
    <dbReference type="NCBI Taxonomy" id="2840688"/>
    <lineage>
        <taxon>Bacteria</taxon>
        <taxon>Bacillati</taxon>
        <taxon>Actinomycetota</taxon>
        <taxon>Coriobacteriia</taxon>
        <taxon>Eggerthellales</taxon>
        <taxon>Eggerthellaceae</taxon>
        <taxon>Eggerthellaceae incertae sedis</taxon>
        <taxon>Candidatus Aveggerthella</taxon>
    </lineage>
</organism>
<comment type="caution">
    <text evidence="3">The sequence shown here is derived from an EMBL/GenBank/DDBJ whole genome shotgun (WGS) entry which is preliminary data.</text>
</comment>
<gene>
    <name evidence="3" type="ORF">IAA69_08230</name>
</gene>
<reference evidence="3" key="2">
    <citation type="journal article" date="2021" name="PeerJ">
        <title>Extensive microbial diversity within the chicken gut microbiome revealed by metagenomics and culture.</title>
        <authorList>
            <person name="Gilroy R."/>
            <person name="Ravi A."/>
            <person name="Getino M."/>
            <person name="Pursley I."/>
            <person name="Horton D.L."/>
            <person name="Alikhan N.F."/>
            <person name="Baker D."/>
            <person name="Gharbi K."/>
            <person name="Hall N."/>
            <person name="Watson M."/>
            <person name="Adriaenssens E.M."/>
            <person name="Foster-Nyarko E."/>
            <person name="Jarju S."/>
            <person name="Secka A."/>
            <person name="Antonio M."/>
            <person name="Oren A."/>
            <person name="Chaudhuri R.R."/>
            <person name="La Ragione R."/>
            <person name="Hildebrand F."/>
            <person name="Pallen M.J."/>
        </authorList>
    </citation>
    <scope>NUCLEOTIDE SEQUENCE</scope>
    <source>
        <strain evidence="3">ChiGjej1B1-2707</strain>
    </source>
</reference>
<dbReference type="SUPFAM" id="SSF52266">
    <property type="entry name" value="SGNH hydrolase"/>
    <property type="match status" value="1"/>
</dbReference>
<dbReference type="GO" id="GO:0016787">
    <property type="term" value="F:hydrolase activity"/>
    <property type="evidence" value="ECO:0007669"/>
    <property type="project" value="UniProtKB-KW"/>
</dbReference>
<dbReference type="InterPro" id="IPR005181">
    <property type="entry name" value="SASA"/>
</dbReference>
<dbReference type="Pfam" id="PF03629">
    <property type="entry name" value="SASA"/>
    <property type="match status" value="1"/>
</dbReference>
<dbReference type="Proteomes" id="UP000824261">
    <property type="component" value="Unassembled WGS sequence"/>
</dbReference>
<evidence type="ECO:0000259" key="2">
    <source>
        <dbReference type="Pfam" id="PF03629"/>
    </source>
</evidence>
<dbReference type="EMBL" id="DVGB01000098">
    <property type="protein sequence ID" value="HIR02228.1"/>
    <property type="molecule type" value="Genomic_DNA"/>
</dbReference>
<dbReference type="InterPro" id="IPR052940">
    <property type="entry name" value="Carb_Esterase_6"/>
</dbReference>
<dbReference type="PANTHER" id="PTHR31988">
    <property type="entry name" value="ESTERASE, PUTATIVE (DUF303)-RELATED"/>
    <property type="match status" value="1"/>
</dbReference>
<evidence type="ECO:0000313" key="3">
    <source>
        <dbReference type="EMBL" id="HIR02228.1"/>
    </source>
</evidence>
<protein>
    <submittedName>
        <fullName evidence="3">Sialate O-acetylesterase</fullName>
    </submittedName>
</protein>